<organism evidence="1 2">
    <name type="scientific">Mycteria americana</name>
    <name type="common">Wood stork</name>
    <dbReference type="NCBI Taxonomy" id="33587"/>
    <lineage>
        <taxon>Eukaryota</taxon>
        <taxon>Metazoa</taxon>
        <taxon>Chordata</taxon>
        <taxon>Craniata</taxon>
        <taxon>Vertebrata</taxon>
        <taxon>Euteleostomi</taxon>
        <taxon>Archelosauria</taxon>
        <taxon>Archosauria</taxon>
        <taxon>Dinosauria</taxon>
        <taxon>Saurischia</taxon>
        <taxon>Theropoda</taxon>
        <taxon>Coelurosauria</taxon>
        <taxon>Aves</taxon>
        <taxon>Neognathae</taxon>
        <taxon>Neoaves</taxon>
        <taxon>Aequornithes</taxon>
        <taxon>Ciconiiformes</taxon>
        <taxon>Ciconiidae</taxon>
        <taxon>Mycteria</taxon>
    </lineage>
</organism>
<dbReference type="PANTHER" id="PTHR47225">
    <property type="entry name" value="EF-HAND CALCIUM-BINDING DOMAIN-CONTAINING PROTEIN 12"/>
    <property type="match status" value="1"/>
</dbReference>
<protein>
    <submittedName>
        <fullName evidence="1">Uncharacterized protein</fullName>
    </submittedName>
</protein>
<dbReference type="InterPro" id="IPR042847">
    <property type="entry name" value="EFC12"/>
</dbReference>
<evidence type="ECO:0000313" key="1">
    <source>
        <dbReference type="EMBL" id="KAK4815196.1"/>
    </source>
</evidence>
<accession>A0AAN7NNU5</accession>
<dbReference type="AlphaFoldDB" id="A0AAN7NNU5"/>
<comment type="caution">
    <text evidence="1">The sequence shown here is derived from an EMBL/GenBank/DDBJ whole genome shotgun (WGS) entry which is preliminary data.</text>
</comment>
<keyword evidence="2" id="KW-1185">Reference proteome</keyword>
<evidence type="ECO:0000313" key="2">
    <source>
        <dbReference type="Proteomes" id="UP001333110"/>
    </source>
</evidence>
<sequence length="68" mass="7937">MLQFQRSKVQMKFAHVSKSNDNNFWPGHLLDKIRLYQPEMEPGRAHALFSYVRSSKPICPGLYSPDRS</sequence>
<proteinExistence type="predicted"/>
<name>A0AAN7NNU5_MYCAM</name>
<dbReference type="Proteomes" id="UP001333110">
    <property type="component" value="Unassembled WGS sequence"/>
</dbReference>
<dbReference type="EMBL" id="JAUNZN010000010">
    <property type="protein sequence ID" value="KAK4815196.1"/>
    <property type="molecule type" value="Genomic_DNA"/>
</dbReference>
<reference evidence="1 2" key="1">
    <citation type="journal article" date="2023" name="J. Hered.">
        <title>Chromosome-level genome of the wood stork (Mycteria americana) provides insight into avian chromosome evolution.</title>
        <authorList>
            <person name="Flamio R. Jr."/>
            <person name="Ramstad K.M."/>
        </authorList>
    </citation>
    <scope>NUCLEOTIDE SEQUENCE [LARGE SCALE GENOMIC DNA]</scope>
    <source>
        <strain evidence="1">JAX WOST 10</strain>
    </source>
</reference>
<gene>
    <name evidence="1" type="ORF">QYF61_021815</name>
</gene>
<dbReference type="PANTHER" id="PTHR47225:SF1">
    <property type="entry name" value="EF-HAND CALCIUM-BINDING DOMAIN-CONTAINING PROTEIN 12"/>
    <property type="match status" value="1"/>
</dbReference>